<keyword evidence="2" id="KW-1185">Reference proteome</keyword>
<protein>
    <submittedName>
        <fullName evidence="1">Uncharacterized protein</fullName>
    </submittedName>
</protein>
<dbReference type="EMBL" id="LXQA010313174">
    <property type="protein sequence ID" value="MCI43122.1"/>
    <property type="molecule type" value="Genomic_DNA"/>
</dbReference>
<evidence type="ECO:0000313" key="1">
    <source>
        <dbReference type="EMBL" id="MCI43122.1"/>
    </source>
</evidence>
<organism evidence="1 2">
    <name type="scientific">Trifolium medium</name>
    <dbReference type="NCBI Taxonomy" id="97028"/>
    <lineage>
        <taxon>Eukaryota</taxon>
        <taxon>Viridiplantae</taxon>
        <taxon>Streptophyta</taxon>
        <taxon>Embryophyta</taxon>
        <taxon>Tracheophyta</taxon>
        <taxon>Spermatophyta</taxon>
        <taxon>Magnoliopsida</taxon>
        <taxon>eudicotyledons</taxon>
        <taxon>Gunneridae</taxon>
        <taxon>Pentapetalae</taxon>
        <taxon>rosids</taxon>
        <taxon>fabids</taxon>
        <taxon>Fabales</taxon>
        <taxon>Fabaceae</taxon>
        <taxon>Papilionoideae</taxon>
        <taxon>50 kb inversion clade</taxon>
        <taxon>NPAAA clade</taxon>
        <taxon>Hologalegina</taxon>
        <taxon>IRL clade</taxon>
        <taxon>Trifolieae</taxon>
        <taxon>Trifolium</taxon>
    </lineage>
</organism>
<proteinExistence type="predicted"/>
<dbReference type="AlphaFoldDB" id="A0A392S3W3"/>
<dbReference type="Proteomes" id="UP000265520">
    <property type="component" value="Unassembled WGS sequence"/>
</dbReference>
<sequence>AHSTFMACVVWSIWKQRNNHIWNSVTDAQSFVYSRAATALTEWWAVQVARGIATV</sequence>
<name>A0A392S3W3_9FABA</name>
<comment type="caution">
    <text evidence="1">The sequence shown here is derived from an EMBL/GenBank/DDBJ whole genome shotgun (WGS) entry which is preliminary data.</text>
</comment>
<reference evidence="1 2" key="1">
    <citation type="journal article" date="2018" name="Front. Plant Sci.">
        <title>Red Clover (Trifolium pratense) and Zigzag Clover (T. medium) - A Picture of Genomic Similarities and Differences.</title>
        <authorList>
            <person name="Dluhosova J."/>
            <person name="Istvanek J."/>
            <person name="Nedelnik J."/>
            <person name="Repkova J."/>
        </authorList>
    </citation>
    <scope>NUCLEOTIDE SEQUENCE [LARGE SCALE GENOMIC DNA]</scope>
    <source>
        <strain evidence="2">cv. 10/8</strain>
        <tissue evidence="1">Leaf</tissue>
    </source>
</reference>
<evidence type="ECO:0000313" key="2">
    <source>
        <dbReference type="Proteomes" id="UP000265520"/>
    </source>
</evidence>
<feature type="non-terminal residue" evidence="1">
    <location>
        <position position="1"/>
    </location>
</feature>
<accession>A0A392S3W3</accession>